<dbReference type="EMBL" id="AUXW01000165">
    <property type="protein sequence ID" value="KKE82353.1"/>
    <property type="molecule type" value="Genomic_DNA"/>
</dbReference>
<dbReference type="PATRIC" id="fig|1129367.4.peg.3718"/>
<gene>
    <name evidence="1" type="ORF">N479_01885</name>
</gene>
<evidence type="ECO:0000313" key="1">
    <source>
        <dbReference type="EMBL" id="KKE82353.1"/>
    </source>
</evidence>
<dbReference type="Proteomes" id="UP000033434">
    <property type="component" value="Unassembled WGS sequence"/>
</dbReference>
<comment type="caution">
    <text evidence="1">The sequence shown here is derived from an EMBL/GenBank/DDBJ whole genome shotgun (WGS) entry which is preliminary data.</text>
</comment>
<protein>
    <submittedName>
        <fullName evidence="1">Uncharacterized protein</fullName>
    </submittedName>
</protein>
<dbReference type="AlphaFoldDB" id="A0A0F6A8A8"/>
<accession>A0A0F6A8A8</accession>
<sequence>MLITLKTKKLKQLSNSVVLDSSRTKQIGGAHYYSEAQKITNTITGTRPPGTSGD</sequence>
<proteinExistence type="predicted"/>
<dbReference type="RefSeq" id="WP_155401398.1">
    <property type="nucleotide sequence ID" value="NZ_AUXW01000165.1"/>
</dbReference>
<reference evidence="1 2" key="1">
    <citation type="journal article" date="2015" name="BMC Genomics">
        <title>Genome mining reveals unlocked bioactive potential of marine Gram-negative bacteria.</title>
        <authorList>
            <person name="Machado H."/>
            <person name="Sonnenschein E.C."/>
            <person name="Melchiorsen J."/>
            <person name="Gram L."/>
        </authorList>
    </citation>
    <scope>NUCLEOTIDE SEQUENCE [LARGE SCALE GENOMIC DNA]</scope>
    <source>
        <strain evidence="1 2">S4054</strain>
    </source>
</reference>
<name>A0A0F6A8A8_9GAMM</name>
<evidence type="ECO:0000313" key="2">
    <source>
        <dbReference type="Proteomes" id="UP000033434"/>
    </source>
</evidence>
<organism evidence="1 2">
    <name type="scientific">Pseudoalteromonas luteoviolacea S4054</name>
    <dbReference type="NCBI Taxonomy" id="1129367"/>
    <lineage>
        <taxon>Bacteria</taxon>
        <taxon>Pseudomonadati</taxon>
        <taxon>Pseudomonadota</taxon>
        <taxon>Gammaproteobacteria</taxon>
        <taxon>Alteromonadales</taxon>
        <taxon>Pseudoalteromonadaceae</taxon>
        <taxon>Pseudoalteromonas</taxon>
    </lineage>
</organism>